<evidence type="ECO:0000313" key="1">
    <source>
        <dbReference type="EMBL" id="RKL20107.1"/>
    </source>
</evidence>
<organism evidence="1 2">
    <name type="scientific">Gibberella intermedia</name>
    <name type="common">Bulb rot disease fungus</name>
    <name type="synonym">Fusarium proliferatum</name>
    <dbReference type="NCBI Taxonomy" id="948311"/>
    <lineage>
        <taxon>Eukaryota</taxon>
        <taxon>Fungi</taxon>
        <taxon>Dikarya</taxon>
        <taxon>Ascomycota</taxon>
        <taxon>Pezizomycotina</taxon>
        <taxon>Sordariomycetes</taxon>
        <taxon>Hypocreomycetidae</taxon>
        <taxon>Hypocreales</taxon>
        <taxon>Nectriaceae</taxon>
        <taxon>Fusarium</taxon>
        <taxon>Fusarium fujikuroi species complex</taxon>
    </lineage>
</organism>
<dbReference type="AlphaFoldDB" id="A0A420RSY2"/>
<evidence type="ECO:0000313" key="2">
    <source>
        <dbReference type="Proteomes" id="UP000283569"/>
    </source>
</evidence>
<proteinExistence type="predicted"/>
<name>A0A420RSY2_GIBIN</name>
<comment type="caution">
    <text evidence="1">The sequence shown here is derived from an EMBL/GenBank/DDBJ whole genome shotgun (WGS) entry which is preliminary data.</text>
</comment>
<gene>
    <name evidence="1" type="ORF">BFJ72_g15081</name>
</gene>
<sequence length="77" mass="8579">MATPPEKVCTTCGEPWPADVGFFRALVKSPDGLADQCNACVCDKYRRYRKRNLSRPRVTDTLASIWMQRPAAMASTA</sequence>
<dbReference type="EMBL" id="MRDB01000173">
    <property type="protein sequence ID" value="RKL20107.1"/>
    <property type="molecule type" value="Genomic_DNA"/>
</dbReference>
<dbReference type="Proteomes" id="UP000283569">
    <property type="component" value="Unassembled WGS sequence"/>
</dbReference>
<protein>
    <recommendedName>
        <fullName evidence="3">Stc1 domain-containing protein</fullName>
    </recommendedName>
</protein>
<reference evidence="1 2" key="1">
    <citation type="journal article" date="2018" name="Sci. Rep.">
        <title>Characterisation of pathogen-specific regions and novel effector candidates in Fusarium oxysporum f. sp. cepae.</title>
        <authorList>
            <person name="Armitage A.D."/>
            <person name="Taylor A."/>
            <person name="Sobczyk M.K."/>
            <person name="Baxter L."/>
            <person name="Greenfield B.P."/>
            <person name="Bates H.J."/>
            <person name="Wilson F."/>
            <person name="Jackson A.C."/>
            <person name="Ott S."/>
            <person name="Harrison R.J."/>
            <person name="Clarkson J.P."/>
        </authorList>
    </citation>
    <scope>NUCLEOTIDE SEQUENCE [LARGE SCALE GENOMIC DNA]</scope>
    <source>
        <strain evidence="1 2">Fp_A8</strain>
    </source>
</reference>
<evidence type="ECO:0008006" key="3">
    <source>
        <dbReference type="Google" id="ProtNLM"/>
    </source>
</evidence>
<accession>A0A420RSY2</accession>